<dbReference type="InterPro" id="IPR053144">
    <property type="entry name" value="Acetyltransferase_Butenolide"/>
</dbReference>
<reference evidence="2 3" key="1">
    <citation type="submission" date="2019-11" db="EMBL/GenBank/DDBJ databases">
        <title>Bacillus lacus genome.</title>
        <authorList>
            <person name="Allen C.J."/>
            <person name="Newman J.D."/>
        </authorList>
    </citation>
    <scope>NUCLEOTIDE SEQUENCE [LARGE SCALE GENOMIC DNA]</scope>
    <source>
        <strain evidence="2 3">KCTC 33946</strain>
    </source>
</reference>
<dbReference type="EMBL" id="WKKI01000006">
    <property type="protein sequence ID" value="MRX71648.1"/>
    <property type="molecule type" value="Genomic_DNA"/>
</dbReference>
<keyword evidence="3" id="KW-1185">Reference proteome</keyword>
<protein>
    <submittedName>
        <fullName evidence="2">GNAT family N-acetyltransferase</fullName>
    </submittedName>
</protein>
<gene>
    <name evidence="2" type="ORF">GJU40_05600</name>
</gene>
<dbReference type="Gene3D" id="3.40.630.30">
    <property type="match status" value="1"/>
</dbReference>
<proteinExistence type="predicted"/>
<sequence>MPVETWECREDGYYISTNKDFLDVSVIHSFLSQQSYWLRNIHIDLVKSSIEHSFCFGVYKGDPRYGGTQVGYARVVTDFSWYSWLGDVFILPQYRSEGLGKWLVDTITKHPQLKGTGFHLGTQDAHELYKQFGFELIKNPENKMARPKNWRAVYEAYGISDAKMPE</sequence>
<feature type="domain" description="N-acetyltransferase" evidence="1">
    <location>
        <begin position="13"/>
        <end position="160"/>
    </location>
</feature>
<dbReference type="PROSITE" id="PS51186">
    <property type="entry name" value="GNAT"/>
    <property type="match status" value="1"/>
</dbReference>
<dbReference type="PANTHER" id="PTHR43233">
    <property type="entry name" value="FAMILY N-ACETYLTRANSFERASE, PUTATIVE (AFU_ORTHOLOGUE AFUA_6G03350)-RELATED"/>
    <property type="match status" value="1"/>
</dbReference>
<organism evidence="2 3">
    <name type="scientific">Metabacillus lacus</name>
    <dbReference type="NCBI Taxonomy" id="1983721"/>
    <lineage>
        <taxon>Bacteria</taxon>
        <taxon>Bacillati</taxon>
        <taxon>Bacillota</taxon>
        <taxon>Bacilli</taxon>
        <taxon>Bacillales</taxon>
        <taxon>Bacillaceae</taxon>
        <taxon>Metabacillus</taxon>
    </lineage>
</organism>
<dbReference type="InterPro" id="IPR000182">
    <property type="entry name" value="GNAT_dom"/>
</dbReference>
<dbReference type="Proteomes" id="UP000448867">
    <property type="component" value="Unassembled WGS sequence"/>
</dbReference>
<dbReference type="AlphaFoldDB" id="A0A7X2LYC4"/>
<evidence type="ECO:0000313" key="2">
    <source>
        <dbReference type="EMBL" id="MRX71648.1"/>
    </source>
</evidence>
<dbReference type="InterPro" id="IPR016181">
    <property type="entry name" value="Acyl_CoA_acyltransferase"/>
</dbReference>
<evidence type="ECO:0000313" key="3">
    <source>
        <dbReference type="Proteomes" id="UP000448867"/>
    </source>
</evidence>
<dbReference type="SUPFAM" id="SSF55729">
    <property type="entry name" value="Acyl-CoA N-acyltransferases (Nat)"/>
    <property type="match status" value="1"/>
</dbReference>
<dbReference type="GO" id="GO:0016747">
    <property type="term" value="F:acyltransferase activity, transferring groups other than amino-acyl groups"/>
    <property type="evidence" value="ECO:0007669"/>
    <property type="project" value="InterPro"/>
</dbReference>
<dbReference type="OrthoDB" id="3216107at2"/>
<accession>A0A7X2LYC4</accession>
<dbReference type="CDD" id="cd04301">
    <property type="entry name" value="NAT_SF"/>
    <property type="match status" value="1"/>
</dbReference>
<dbReference type="Pfam" id="PF13508">
    <property type="entry name" value="Acetyltransf_7"/>
    <property type="match status" value="1"/>
</dbReference>
<dbReference type="PANTHER" id="PTHR43233:SF1">
    <property type="entry name" value="FAMILY N-ACETYLTRANSFERASE, PUTATIVE (AFU_ORTHOLOGUE AFUA_6G03350)-RELATED"/>
    <property type="match status" value="1"/>
</dbReference>
<comment type="caution">
    <text evidence="2">The sequence shown here is derived from an EMBL/GenBank/DDBJ whole genome shotgun (WGS) entry which is preliminary data.</text>
</comment>
<evidence type="ECO:0000259" key="1">
    <source>
        <dbReference type="PROSITE" id="PS51186"/>
    </source>
</evidence>
<keyword evidence="2" id="KW-0808">Transferase</keyword>
<name>A0A7X2LYC4_9BACI</name>